<dbReference type="GO" id="GO:0008961">
    <property type="term" value="F:phosphatidylglycerol-prolipoprotein diacylglyceryl transferase activity"/>
    <property type="evidence" value="ECO:0007669"/>
    <property type="project" value="InterPro"/>
</dbReference>
<feature type="transmembrane region" description="Helical" evidence="1">
    <location>
        <begin position="6"/>
        <end position="22"/>
    </location>
</feature>
<organism evidence="2 3">
    <name type="scientific">Thermanaerothrix daxensis</name>
    <dbReference type="NCBI Taxonomy" id="869279"/>
    <lineage>
        <taxon>Bacteria</taxon>
        <taxon>Bacillati</taxon>
        <taxon>Chloroflexota</taxon>
        <taxon>Anaerolineae</taxon>
        <taxon>Anaerolineales</taxon>
        <taxon>Anaerolineaceae</taxon>
        <taxon>Thermanaerothrix</taxon>
    </lineage>
</organism>
<feature type="transmembrane region" description="Helical" evidence="1">
    <location>
        <begin position="29"/>
        <end position="53"/>
    </location>
</feature>
<sequence length="240" mass="25424">MNPFSLWLALGVTLGLWQVAHTGPPRERFVHLGLGVVVLLAALAGARLGYVLLHLGPFRAQPGLVPQVWQGGLTWVGALPGALLGLGGLAWGLRRPFLGLAERLLPLLPAVGAAAWLGCWGAGCAYGAPASPATWWALPVVDELGQSNWRWPLQPLAALTLLGGFGLLEAFLREAPPARRVGWGGLWFAAHTALFSLGRADVPPAWHGQRLDLPLCLILGASCTGLLVSTYLSRGRKAVR</sequence>
<evidence type="ECO:0000256" key="1">
    <source>
        <dbReference type="SAM" id="Phobius"/>
    </source>
</evidence>
<name>A0A0N8GPW1_9CHLR</name>
<protein>
    <recommendedName>
        <fullName evidence="4">Prolipoprotein diacylglyceryl transferase</fullName>
    </recommendedName>
</protein>
<dbReference type="Pfam" id="PF01790">
    <property type="entry name" value="LGT"/>
    <property type="match status" value="1"/>
</dbReference>
<evidence type="ECO:0000313" key="2">
    <source>
        <dbReference type="EMBL" id="KPL82002.1"/>
    </source>
</evidence>
<dbReference type="AlphaFoldDB" id="A0A0N8GPW1"/>
<keyword evidence="1" id="KW-0472">Membrane</keyword>
<keyword evidence="3" id="KW-1185">Reference proteome</keyword>
<feature type="transmembrane region" description="Helical" evidence="1">
    <location>
        <begin position="73"/>
        <end position="93"/>
    </location>
</feature>
<feature type="transmembrane region" description="Helical" evidence="1">
    <location>
        <begin position="180"/>
        <end position="199"/>
    </location>
</feature>
<gene>
    <name evidence="2" type="ORF">SE15_12770</name>
</gene>
<dbReference type="RefSeq" id="WP_054522517.1">
    <property type="nucleotide sequence ID" value="NZ_LGKO01000006.1"/>
</dbReference>
<proteinExistence type="predicted"/>
<dbReference type="EMBL" id="LGKO01000006">
    <property type="protein sequence ID" value="KPL82002.1"/>
    <property type="molecule type" value="Genomic_DNA"/>
</dbReference>
<dbReference type="InterPro" id="IPR001640">
    <property type="entry name" value="Lgt"/>
</dbReference>
<feature type="transmembrane region" description="Helical" evidence="1">
    <location>
        <begin position="211"/>
        <end position="232"/>
    </location>
</feature>
<comment type="caution">
    <text evidence="2">The sequence shown here is derived from an EMBL/GenBank/DDBJ whole genome shotgun (WGS) entry which is preliminary data.</text>
</comment>
<evidence type="ECO:0000313" key="3">
    <source>
        <dbReference type="Proteomes" id="UP000050544"/>
    </source>
</evidence>
<keyword evidence="1" id="KW-1133">Transmembrane helix</keyword>
<accession>A0A0N8GPW1</accession>
<feature type="transmembrane region" description="Helical" evidence="1">
    <location>
        <begin position="105"/>
        <end position="129"/>
    </location>
</feature>
<dbReference type="STRING" id="869279.SE15_12770"/>
<reference evidence="2 3" key="1">
    <citation type="submission" date="2015-07" db="EMBL/GenBank/DDBJ databases">
        <title>Whole genome sequence of Thermanaerothrix daxensis DSM 23592.</title>
        <authorList>
            <person name="Hemp J."/>
            <person name="Ward L.M."/>
            <person name="Pace L.A."/>
            <person name="Fischer W.W."/>
        </authorList>
    </citation>
    <scope>NUCLEOTIDE SEQUENCE [LARGE SCALE GENOMIC DNA]</scope>
    <source>
        <strain evidence="2 3">GNS-1</strain>
    </source>
</reference>
<dbReference type="GO" id="GO:0005886">
    <property type="term" value="C:plasma membrane"/>
    <property type="evidence" value="ECO:0007669"/>
    <property type="project" value="InterPro"/>
</dbReference>
<dbReference type="Proteomes" id="UP000050544">
    <property type="component" value="Unassembled WGS sequence"/>
</dbReference>
<feature type="transmembrane region" description="Helical" evidence="1">
    <location>
        <begin position="149"/>
        <end position="168"/>
    </location>
</feature>
<dbReference type="GO" id="GO:0042158">
    <property type="term" value="P:lipoprotein biosynthetic process"/>
    <property type="evidence" value="ECO:0007669"/>
    <property type="project" value="InterPro"/>
</dbReference>
<keyword evidence="1" id="KW-0812">Transmembrane</keyword>
<evidence type="ECO:0008006" key="4">
    <source>
        <dbReference type="Google" id="ProtNLM"/>
    </source>
</evidence>